<proteinExistence type="predicted"/>
<name>A0A7N9CGL5_MACFA</name>
<reference evidence="1" key="2">
    <citation type="submission" date="2025-08" db="UniProtKB">
        <authorList>
            <consortium name="Ensembl"/>
        </authorList>
    </citation>
    <scope>IDENTIFICATION</scope>
</reference>
<reference evidence="1 2" key="1">
    <citation type="submission" date="2013-03" db="EMBL/GenBank/DDBJ databases">
        <authorList>
            <person name="Warren W."/>
            <person name="Wilson R.K."/>
        </authorList>
    </citation>
    <scope>NUCLEOTIDE SEQUENCE</scope>
</reference>
<dbReference type="AlphaFoldDB" id="A0A7N9CGL5"/>
<accession>A0A7N9CGL5</accession>
<keyword evidence="2" id="KW-1185">Reference proteome</keyword>
<sequence length="49" mass="5701">ICWHLNLAFPSLRNLMKCTIICLLHRHCSEVYVRGIQKCFGCFLIPCCC</sequence>
<dbReference type="Proteomes" id="UP000233100">
    <property type="component" value="Chromosome 4"/>
</dbReference>
<dbReference type="Ensembl" id="ENSMFAT00000078855.1">
    <property type="protein sequence ID" value="ENSMFAP00000048472.1"/>
    <property type="gene ID" value="ENSMFAG00000061317.1"/>
</dbReference>
<protein>
    <submittedName>
        <fullName evidence="1">Uncharacterized protein</fullName>
    </submittedName>
</protein>
<evidence type="ECO:0000313" key="1">
    <source>
        <dbReference type="Ensembl" id="ENSMFAP00000048472.1"/>
    </source>
</evidence>
<reference evidence="1" key="3">
    <citation type="submission" date="2025-09" db="UniProtKB">
        <authorList>
            <consortium name="Ensembl"/>
        </authorList>
    </citation>
    <scope>IDENTIFICATION</scope>
</reference>
<evidence type="ECO:0000313" key="2">
    <source>
        <dbReference type="Proteomes" id="UP000233100"/>
    </source>
</evidence>
<organism evidence="1 2">
    <name type="scientific">Macaca fascicularis</name>
    <name type="common">Crab-eating macaque</name>
    <name type="synonym">Cynomolgus monkey</name>
    <dbReference type="NCBI Taxonomy" id="9541"/>
    <lineage>
        <taxon>Eukaryota</taxon>
        <taxon>Metazoa</taxon>
        <taxon>Chordata</taxon>
        <taxon>Craniata</taxon>
        <taxon>Vertebrata</taxon>
        <taxon>Euteleostomi</taxon>
        <taxon>Mammalia</taxon>
        <taxon>Eutheria</taxon>
        <taxon>Euarchontoglires</taxon>
        <taxon>Primates</taxon>
        <taxon>Haplorrhini</taxon>
        <taxon>Catarrhini</taxon>
        <taxon>Cercopithecidae</taxon>
        <taxon>Cercopithecinae</taxon>
        <taxon>Macaca</taxon>
    </lineage>
</organism>